<evidence type="ECO:0000256" key="2">
    <source>
        <dbReference type="ARBA" id="ARBA00022980"/>
    </source>
</evidence>
<evidence type="ECO:0000259" key="5">
    <source>
        <dbReference type="Pfam" id="PF01778"/>
    </source>
</evidence>
<dbReference type="Gene3D" id="3.30.390.110">
    <property type="match status" value="1"/>
</dbReference>
<dbReference type="GO" id="GO:0006412">
    <property type="term" value="P:translation"/>
    <property type="evidence" value="ECO:0007669"/>
    <property type="project" value="InterPro"/>
</dbReference>
<dbReference type="GO" id="GO:0003735">
    <property type="term" value="F:structural constituent of ribosome"/>
    <property type="evidence" value="ECO:0007669"/>
    <property type="project" value="InterPro"/>
</dbReference>
<keyword evidence="2" id="KW-0689">Ribosomal protein</keyword>
<dbReference type="PANTHER" id="PTHR10544">
    <property type="entry name" value="60S RIBOSOMAL PROTEIN L28"/>
    <property type="match status" value="1"/>
</dbReference>
<evidence type="ECO:0000313" key="7">
    <source>
        <dbReference type="Proteomes" id="UP000077266"/>
    </source>
</evidence>
<proteinExistence type="inferred from homology"/>
<organism evidence="6 7">
    <name type="scientific">Exidia glandulosa HHB12029</name>
    <dbReference type="NCBI Taxonomy" id="1314781"/>
    <lineage>
        <taxon>Eukaryota</taxon>
        <taxon>Fungi</taxon>
        <taxon>Dikarya</taxon>
        <taxon>Basidiomycota</taxon>
        <taxon>Agaricomycotina</taxon>
        <taxon>Agaricomycetes</taxon>
        <taxon>Auriculariales</taxon>
        <taxon>Exidiaceae</taxon>
        <taxon>Exidia</taxon>
    </lineage>
</organism>
<feature type="region of interest" description="Disordered" evidence="4">
    <location>
        <begin position="51"/>
        <end position="71"/>
    </location>
</feature>
<evidence type="ECO:0000313" key="6">
    <source>
        <dbReference type="EMBL" id="KZV89583.1"/>
    </source>
</evidence>
<evidence type="ECO:0000256" key="4">
    <source>
        <dbReference type="SAM" id="MobiDB-lite"/>
    </source>
</evidence>
<name>A0A165FVB1_EXIGL</name>
<keyword evidence="3" id="KW-0687">Ribonucleoprotein</keyword>
<accession>A0A165FVB1</accession>
<reference evidence="6 7" key="1">
    <citation type="journal article" date="2016" name="Mol. Biol. Evol.">
        <title>Comparative Genomics of Early-Diverging Mushroom-Forming Fungi Provides Insights into the Origins of Lignocellulose Decay Capabilities.</title>
        <authorList>
            <person name="Nagy L.G."/>
            <person name="Riley R."/>
            <person name="Tritt A."/>
            <person name="Adam C."/>
            <person name="Daum C."/>
            <person name="Floudas D."/>
            <person name="Sun H."/>
            <person name="Yadav J.S."/>
            <person name="Pangilinan J."/>
            <person name="Larsson K.H."/>
            <person name="Matsuura K."/>
            <person name="Barry K."/>
            <person name="Labutti K."/>
            <person name="Kuo R."/>
            <person name="Ohm R.A."/>
            <person name="Bhattacharya S.S."/>
            <person name="Shirouzu T."/>
            <person name="Yoshinaga Y."/>
            <person name="Martin F.M."/>
            <person name="Grigoriev I.V."/>
            <person name="Hibbett D.S."/>
        </authorList>
    </citation>
    <scope>NUCLEOTIDE SEQUENCE [LARGE SCALE GENOMIC DNA]</scope>
    <source>
        <strain evidence="6 7">HHB12029</strain>
    </source>
</reference>
<feature type="region of interest" description="Disordered" evidence="4">
    <location>
        <begin position="1"/>
        <end position="20"/>
    </location>
</feature>
<dbReference type="STRING" id="1314781.A0A165FVB1"/>
<dbReference type="Proteomes" id="UP000077266">
    <property type="component" value="Unassembled WGS sequence"/>
</dbReference>
<dbReference type="InParanoid" id="A0A165FVB1"/>
<protein>
    <recommendedName>
        <fullName evidence="5">Ribosomal eL28/Mak16 domain-containing protein</fullName>
    </recommendedName>
</protein>
<dbReference type="EMBL" id="KV426069">
    <property type="protein sequence ID" value="KZV89583.1"/>
    <property type="molecule type" value="Genomic_DNA"/>
</dbReference>
<gene>
    <name evidence="6" type="ORF">EXIGLDRAFT_838426</name>
</gene>
<feature type="region of interest" description="Disordered" evidence="4">
    <location>
        <begin position="98"/>
        <end position="121"/>
    </location>
</feature>
<evidence type="ECO:0000256" key="3">
    <source>
        <dbReference type="ARBA" id="ARBA00023274"/>
    </source>
</evidence>
<comment type="similarity">
    <text evidence="1">Belongs to the eukaryotic ribosomal protein eL28 family.</text>
</comment>
<feature type="compositionally biased region" description="Basic residues" evidence="4">
    <location>
        <begin position="112"/>
        <end position="121"/>
    </location>
</feature>
<dbReference type="AlphaFoldDB" id="A0A165FVB1"/>
<sequence length="121" mass="13357">MAPIGLARGRSSFSQRHPSPHVDSVLFLTTIAIREKDSSVVITTRKPSAIHTVKKSQHSSTIRPRSGSRRVSGIVSRYASKDYRPDLRKFALARASAVLASTKEPKPEHEKKTRGKKALKA</sequence>
<dbReference type="GO" id="GO:0005840">
    <property type="term" value="C:ribosome"/>
    <property type="evidence" value="ECO:0007669"/>
    <property type="project" value="UniProtKB-KW"/>
</dbReference>
<feature type="domain" description="Ribosomal eL28/Mak16" evidence="5">
    <location>
        <begin position="30"/>
        <end position="100"/>
    </location>
</feature>
<feature type="compositionally biased region" description="Low complexity" evidence="4">
    <location>
        <begin position="62"/>
        <end position="71"/>
    </location>
</feature>
<dbReference type="FunCoup" id="A0A165FVB1">
    <property type="interactions" value="458"/>
</dbReference>
<dbReference type="InterPro" id="IPR029004">
    <property type="entry name" value="Ribosomal_eL28/Mak16"/>
</dbReference>
<dbReference type="InterPro" id="IPR002672">
    <property type="entry name" value="Ribosomal_eL28"/>
</dbReference>
<dbReference type="Pfam" id="PF01778">
    <property type="entry name" value="Ribosomal_L28e"/>
    <property type="match status" value="1"/>
</dbReference>
<evidence type="ECO:0000256" key="1">
    <source>
        <dbReference type="ARBA" id="ARBA00007926"/>
    </source>
</evidence>
<dbReference type="GO" id="GO:1990904">
    <property type="term" value="C:ribonucleoprotein complex"/>
    <property type="evidence" value="ECO:0007669"/>
    <property type="project" value="UniProtKB-KW"/>
</dbReference>
<keyword evidence="7" id="KW-1185">Reference proteome</keyword>
<dbReference type="OrthoDB" id="338850at2759"/>